<reference evidence="7 8" key="1">
    <citation type="submission" date="2019-02" db="EMBL/GenBank/DDBJ databases">
        <title>Deep-cultivation of Planctomycetes and their phenomic and genomic characterization uncovers novel biology.</title>
        <authorList>
            <person name="Wiegand S."/>
            <person name="Jogler M."/>
            <person name="Boedeker C."/>
            <person name="Pinto D."/>
            <person name="Vollmers J."/>
            <person name="Rivas-Marin E."/>
            <person name="Kohn T."/>
            <person name="Peeters S.H."/>
            <person name="Heuer A."/>
            <person name="Rast P."/>
            <person name="Oberbeckmann S."/>
            <person name="Bunk B."/>
            <person name="Jeske O."/>
            <person name="Meyerdierks A."/>
            <person name="Storesund J.E."/>
            <person name="Kallscheuer N."/>
            <person name="Luecker S."/>
            <person name="Lage O.M."/>
            <person name="Pohl T."/>
            <person name="Merkel B.J."/>
            <person name="Hornburger P."/>
            <person name="Mueller R.-W."/>
            <person name="Bruemmer F."/>
            <person name="Labrenz M."/>
            <person name="Spormann A.M."/>
            <person name="Op Den Camp H."/>
            <person name="Overmann J."/>
            <person name="Amann R."/>
            <person name="Jetten M.S.M."/>
            <person name="Mascher T."/>
            <person name="Medema M.H."/>
            <person name="Devos D.P."/>
            <person name="Kaster A.-K."/>
            <person name="Ovreas L."/>
            <person name="Rohde M."/>
            <person name="Galperin M.Y."/>
            <person name="Jogler C."/>
        </authorList>
    </citation>
    <scope>NUCLEOTIDE SEQUENCE [LARGE SCALE GENOMIC DNA]</scope>
    <source>
        <strain evidence="7 8">V7</strain>
    </source>
</reference>
<organism evidence="7 8">
    <name type="scientific">Crateriforma conspicua</name>
    <dbReference type="NCBI Taxonomy" id="2527996"/>
    <lineage>
        <taxon>Bacteria</taxon>
        <taxon>Pseudomonadati</taxon>
        <taxon>Planctomycetota</taxon>
        <taxon>Planctomycetia</taxon>
        <taxon>Planctomycetales</taxon>
        <taxon>Planctomycetaceae</taxon>
        <taxon>Crateriforma</taxon>
    </lineage>
</organism>
<dbReference type="InterPro" id="IPR004089">
    <property type="entry name" value="MCPsignal_dom"/>
</dbReference>
<proteinExistence type="inferred from homology"/>
<dbReference type="SUPFAM" id="SSF58104">
    <property type="entry name" value="Methyl-accepting chemotaxis protein (MCP) signaling domain"/>
    <property type="match status" value="1"/>
</dbReference>
<dbReference type="CDD" id="cd06225">
    <property type="entry name" value="HAMP"/>
    <property type="match status" value="1"/>
</dbReference>
<protein>
    <submittedName>
        <fullName evidence="7">Methyl-accepting chemotaxis protein PctB</fullName>
    </submittedName>
</protein>
<dbReference type="Proteomes" id="UP000316476">
    <property type="component" value="Unassembled WGS sequence"/>
</dbReference>
<dbReference type="Pfam" id="PF00672">
    <property type="entry name" value="HAMP"/>
    <property type="match status" value="1"/>
</dbReference>
<evidence type="ECO:0000256" key="4">
    <source>
        <dbReference type="SAM" id="MobiDB-lite"/>
    </source>
</evidence>
<dbReference type="SMART" id="SM00283">
    <property type="entry name" value="MA"/>
    <property type="match status" value="1"/>
</dbReference>
<gene>
    <name evidence="7" type="primary">pctB</name>
    <name evidence="7" type="ORF">V7x_50320</name>
</gene>
<dbReference type="Pfam" id="PF00015">
    <property type="entry name" value="MCPsignal"/>
    <property type="match status" value="1"/>
</dbReference>
<dbReference type="OrthoDB" id="221239at2"/>
<dbReference type="AlphaFoldDB" id="A0A5C6FPW1"/>
<dbReference type="PANTHER" id="PTHR32089">
    <property type="entry name" value="METHYL-ACCEPTING CHEMOTAXIS PROTEIN MCPB"/>
    <property type="match status" value="1"/>
</dbReference>
<evidence type="ECO:0000256" key="1">
    <source>
        <dbReference type="ARBA" id="ARBA00023224"/>
    </source>
</evidence>
<sequence length="801" mass="87300">MKVFRSFALRGRLMSAFLICGLAPMLAVSVWNAMSSRSGNARLAKQANDDLRDKLEAQLSAIRDLKKQEIEDYFGTIENQVVTMSQSPAIVDAMVEFTDAFHRNAVERDLSDDDLVAMQRDLAQYYQVDFSQKYQLENEQRDADAMARLNRLPGYALAMQHAYIGANPHPLGEKSNLDNAETGTEYDRLHEKYHPSIRDFLERFGYYDIFLVDAKTGNIVYSVFKELDYGTSLSDGAFADTNFGRVFQQTVKLNDTRQSLLVDFECYWPSYEAPASFIASPIRNNDETIGVLIFQMPVDRINQLMARDSGLGQTCETLMVASDGRQRCDSRISPQQHNLVNAFRGKQQPIHTSLVKQALTGQSGVCDTTNYLGTDVVSAYAPLKLGGLDWAIITDVGRDEAYASINNTLAMTSDIQSAGVWNSVLAFVLASIAIGGFSVWFTRTLTDPMHATVESLQQIAEGDGDLTRRLDETRFGEFGEIARSFNRFADRLHGMITSLAQNASTLNHTSEHLSQSARDLSAGAQQSKTQSSAMGSAAEELSINMQGMADSTGEISSGIEGVSRAVEEMRQTIREIASNAEQSADVAGQAADAAQQSNEKVGGMGIAAQEIGKVIDVIQDIAEQTNLLALNATIEAARAGEAGQGFAVVAHEVKQLAMQTATATDDIRHRIETMQRSTDDAVQSIQAISEVIDRVNQLSRLIASAVEEQSITTEQIAEHIGGTAELAGTVARGVAESANASREITENISHVEGVLNDTVTNASANADSGEQLLQLADDMQRLVSQFKLSESSEPKNLAANA</sequence>
<dbReference type="Gene3D" id="1.10.8.500">
    <property type="entry name" value="HAMP domain in histidine kinase"/>
    <property type="match status" value="1"/>
</dbReference>
<dbReference type="RefSeq" id="WP_146415927.1">
    <property type="nucleotide sequence ID" value="NZ_SJPZ01000002.1"/>
</dbReference>
<evidence type="ECO:0000259" key="5">
    <source>
        <dbReference type="PROSITE" id="PS50111"/>
    </source>
</evidence>
<evidence type="ECO:0000256" key="2">
    <source>
        <dbReference type="ARBA" id="ARBA00029447"/>
    </source>
</evidence>
<dbReference type="EMBL" id="SJPZ01000002">
    <property type="protein sequence ID" value="TWU63292.1"/>
    <property type="molecule type" value="Genomic_DNA"/>
</dbReference>
<feature type="domain" description="HAMP" evidence="6">
    <location>
        <begin position="443"/>
        <end position="497"/>
    </location>
</feature>
<dbReference type="Gene3D" id="1.10.287.950">
    <property type="entry name" value="Methyl-accepting chemotaxis protein"/>
    <property type="match status" value="1"/>
</dbReference>
<evidence type="ECO:0000259" key="6">
    <source>
        <dbReference type="PROSITE" id="PS50885"/>
    </source>
</evidence>
<feature type="region of interest" description="Disordered" evidence="4">
    <location>
        <begin position="507"/>
        <end position="534"/>
    </location>
</feature>
<dbReference type="PROSITE" id="PS50885">
    <property type="entry name" value="HAMP"/>
    <property type="match status" value="1"/>
</dbReference>
<evidence type="ECO:0000313" key="8">
    <source>
        <dbReference type="Proteomes" id="UP000316476"/>
    </source>
</evidence>
<dbReference type="GO" id="GO:0007165">
    <property type="term" value="P:signal transduction"/>
    <property type="evidence" value="ECO:0007669"/>
    <property type="project" value="UniProtKB-KW"/>
</dbReference>
<feature type="domain" description="Methyl-accepting transducer" evidence="5">
    <location>
        <begin position="530"/>
        <end position="752"/>
    </location>
</feature>
<name>A0A5C6FPW1_9PLAN</name>
<comment type="caution">
    <text evidence="7">The sequence shown here is derived from an EMBL/GenBank/DDBJ whole genome shotgun (WGS) entry which is preliminary data.</text>
</comment>
<keyword evidence="1 3" id="KW-0807">Transducer</keyword>
<dbReference type="InterPro" id="IPR003660">
    <property type="entry name" value="HAMP_dom"/>
</dbReference>
<accession>A0A5C6FPW1</accession>
<dbReference type="PROSITE" id="PS50111">
    <property type="entry name" value="CHEMOTAXIS_TRANSDUC_2"/>
    <property type="match status" value="1"/>
</dbReference>
<dbReference type="SMART" id="SM00304">
    <property type="entry name" value="HAMP"/>
    <property type="match status" value="1"/>
</dbReference>
<evidence type="ECO:0000313" key="7">
    <source>
        <dbReference type="EMBL" id="TWU63292.1"/>
    </source>
</evidence>
<evidence type="ECO:0000256" key="3">
    <source>
        <dbReference type="PROSITE-ProRule" id="PRU00284"/>
    </source>
</evidence>
<comment type="similarity">
    <text evidence="2">Belongs to the methyl-accepting chemotaxis (MCP) protein family.</text>
</comment>
<dbReference type="PANTHER" id="PTHR32089:SF112">
    <property type="entry name" value="LYSOZYME-LIKE PROTEIN-RELATED"/>
    <property type="match status" value="1"/>
</dbReference>
<dbReference type="Gene3D" id="3.30.450.20">
    <property type="entry name" value="PAS domain"/>
    <property type="match status" value="1"/>
</dbReference>
<dbReference type="GO" id="GO:0016020">
    <property type="term" value="C:membrane"/>
    <property type="evidence" value="ECO:0007669"/>
    <property type="project" value="InterPro"/>
</dbReference>